<dbReference type="STRING" id="542762.A0A4S4EFC9"/>
<keyword evidence="1" id="KW-0472">Membrane</keyword>
<evidence type="ECO:0000313" key="2">
    <source>
        <dbReference type="EMBL" id="THG15103.1"/>
    </source>
</evidence>
<feature type="transmembrane region" description="Helical" evidence="1">
    <location>
        <begin position="49"/>
        <end position="71"/>
    </location>
</feature>
<evidence type="ECO:0000313" key="3">
    <source>
        <dbReference type="Proteomes" id="UP000306102"/>
    </source>
</evidence>
<comment type="caution">
    <text evidence="2">The sequence shown here is derived from an EMBL/GenBank/DDBJ whole genome shotgun (WGS) entry which is preliminary data.</text>
</comment>
<sequence length="153" mass="16938">MILDKGRLLETKQMFCDAGEQWPVIIPEEEICQAAPSTKSTGSFFHEKCITIGSLLGLILTIDVVITLGFIDNWIGNKTAGASIAYSCVLVWMTTELACDYSPDQHRSFDGTSNSLPKRIEARHERLMGEDGTRIGFLVWELEPNFGLGKLVA</sequence>
<dbReference type="Proteomes" id="UP000306102">
    <property type="component" value="Unassembled WGS sequence"/>
</dbReference>
<name>A0A4S4EFC9_CAMSN</name>
<keyword evidence="1" id="KW-1133">Transmembrane helix</keyword>
<dbReference type="EMBL" id="SDRB02004927">
    <property type="protein sequence ID" value="THG15103.1"/>
    <property type="molecule type" value="Genomic_DNA"/>
</dbReference>
<keyword evidence="1" id="KW-0812">Transmembrane</keyword>
<organism evidence="2 3">
    <name type="scientific">Camellia sinensis var. sinensis</name>
    <name type="common">China tea</name>
    <dbReference type="NCBI Taxonomy" id="542762"/>
    <lineage>
        <taxon>Eukaryota</taxon>
        <taxon>Viridiplantae</taxon>
        <taxon>Streptophyta</taxon>
        <taxon>Embryophyta</taxon>
        <taxon>Tracheophyta</taxon>
        <taxon>Spermatophyta</taxon>
        <taxon>Magnoliopsida</taxon>
        <taxon>eudicotyledons</taxon>
        <taxon>Gunneridae</taxon>
        <taxon>Pentapetalae</taxon>
        <taxon>asterids</taxon>
        <taxon>Ericales</taxon>
        <taxon>Theaceae</taxon>
        <taxon>Camellia</taxon>
    </lineage>
</organism>
<accession>A0A4S4EFC9</accession>
<reference evidence="2 3" key="1">
    <citation type="journal article" date="2018" name="Proc. Natl. Acad. Sci. U.S.A.">
        <title>Draft genome sequence of Camellia sinensis var. sinensis provides insights into the evolution of the tea genome and tea quality.</title>
        <authorList>
            <person name="Wei C."/>
            <person name="Yang H."/>
            <person name="Wang S."/>
            <person name="Zhao J."/>
            <person name="Liu C."/>
            <person name="Gao L."/>
            <person name="Xia E."/>
            <person name="Lu Y."/>
            <person name="Tai Y."/>
            <person name="She G."/>
            <person name="Sun J."/>
            <person name="Cao H."/>
            <person name="Tong W."/>
            <person name="Gao Q."/>
            <person name="Li Y."/>
            <person name="Deng W."/>
            <person name="Jiang X."/>
            <person name="Wang W."/>
            <person name="Chen Q."/>
            <person name="Zhang S."/>
            <person name="Li H."/>
            <person name="Wu J."/>
            <person name="Wang P."/>
            <person name="Li P."/>
            <person name="Shi C."/>
            <person name="Zheng F."/>
            <person name="Jian J."/>
            <person name="Huang B."/>
            <person name="Shan D."/>
            <person name="Shi M."/>
            <person name="Fang C."/>
            <person name="Yue Y."/>
            <person name="Li F."/>
            <person name="Li D."/>
            <person name="Wei S."/>
            <person name="Han B."/>
            <person name="Jiang C."/>
            <person name="Yin Y."/>
            <person name="Xia T."/>
            <person name="Zhang Z."/>
            <person name="Bennetzen J.L."/>
            <person name="Zhao S."/>
            <person name="Wan X."/>
        </authorList>
    </citation>
    <scope>NUCLEOTIDE SEQUENCE [LARGE SCALE GENOMIC DNA]</scope>
    <source>
        <strain evidence="3">cv. Shuchazao</strain>
        <tissue evidence="2">Leaf</tissue>
    </source>
</reference>
<gene>
    <name evidence="2" type="ORF">TEA_014020</name>
</gene>
<evidence type="ECO:0000256" key="1">
    <source>
        <dbReference type="SAM" id="Phobius"/>
    </source>
</evidence>
<proteinExistence type="predicted"/>
<keyword evidence="3" id="KW-1185">Reference proteome</keyword>
<protein>
    <submittedName>
        <fullName evidence="2">Uncharacterized protein</fullName>
    </submittedName>
</protein>
<dbReference type="AlphaFoldDB" id="A0A4S4EFC9"/>